<dbReference type="InterPro" id="IPR046960">
    <property type="entry name" value="PPR_At4g14850-like_plant"/>
</dbReference>
<gene>
    <name evidence="4" type="ORF">L484_025573</name>
</gene>
<dbReference type="OrthoDB" id="772730at2759"/>
<dbReference type="AlphaFoldDB" id="W9RJ52"/>
<feature type="repeat" description="PPR" evidence="3">
    <location>
        <begin position="407"/>
        <end position="441"/>
    </location>
</feature>
<keyword evidence="5" id="KW-1185">Reference proteome</keyword>
<dbReference type="InterPro" id="IPR011990">
    <property type="entry name" value="TPR-like_helical_dom_sf"/>
</dbReference>
<feature type="repeat" description="PPR" evidence="3">
    <location>
        <begin position="306"/>
        <end position="340"/>
    </location>
</feature>
<evidence type="ECO:0000313" key="4">
    <source>
        <dbReference type="EMBL" id="EXB76219.1"/>
    </source>
</evidence>
<dbReference type="NCBIfam" id="TIGR00756">
    <property type="entry name" value="PPR"/>
    <property type="match status" value="8"/>
</dbReference>
<reference evidence="5" key="1">
    <citation type="submission" date="2013-01" db="EMBL/GenBank/DDBJ databases">
        <title>Draft Genome Sequence of a Mulberry Tree, Morus notabilis C.K. Schneid.</title>
        <authorList>
            <person name="He N."/>
            <person name="Zhao S."/>
        </authorList>
    </citation>
    <scope>NUCLEOTIDE SEQUENCE</scope>
</reference>
<dbReference type="GO" id="GO:0048731">
    <property type="term" value="P:system development"/>
    <property type="evidence" value="ECO:0007669"/>
    <property type="project" value="UniProtKB-ARBA"/>
</dbReference>
<feature type="repeat" description="PPR" evidence="3">
    <location>
        <begin position="181"/>
        <end position="215"/>
    </location>
</feature>
<dbReference type="SUPFAM" id="SSF48452">
    <property type="entry name" value="TPR-like"/>
    <property type="match status" value="1"/>
</dbReference>
<dbReference type="KEGG" id="mnt:21408263"/>
<dbReference type="Pfam" id="PF20430">
    <property type="entry name" value="Eplus_motif"/>
    <property type="match status" value="1"/>
</dbReference>
<dbReference type="PROSITE" id="PS51375">
    <property type="entry name" value="PPR"/>
    <property type="match status" value="5"/>
</dbReference>
<feature type="repeat" description="PPR" evidence="3">
    <location>
        <begin position="244"/>
        <end position="278"/>
    </location>
</feature>
<dbReference type="InterPro" id="IPR046849">
    <property type="entry name" value="E2_motif"/>
</dbReference>
<evidence type="ECO:0000256" key="2">
    <source>
        <dbReference type="ARBA" id="ARBA00022737"/>
    </source>
</evidence>
<dbReference type="eggNOG" id="KOG4197">
    <property type="taxonomic scope" value="Eukaryota"/>
</dbReference>
<name>W9RJ52_9ROSA</name>
<dbReference type="InterPro" id="IPR046848">
    <property type="entry name" value="E_motif"/>
</dbReference>
<evidence type="ECO:0000256" key="3">
    <source>
        <dbReference type="PROSITE-ProRule" id="PRU00708"/>
    </source>
</evidence>
<dbReference type="PANTHER" id="PTHR47926:SF456">
    <property type="entry name" value="PENTATRICOPEPTIDE REPEAT-CONTAINING PROTEIN ELI1, CHLOROPLASTIC"/>
    <property type="match status" value="1"/>
</dbReference>
<dbReference type="InterPro" id="IPR002885">
    <property type="entry name" value="PPR_rpt"/>
</dbReference>
<dbReference type="GO" id="GO:0003729">
    <property type="term" value="F:mRNA binding"/>
    <property type="evidence" value="ECO:0007669"/>
    <property type="project" value="UniProtKB-ARBA"/>
</dbReference>
<evidence type="ECO:0000313" key="5">
    <source>
        <dbReference type="Proteomes" id="UP000030645"/>
    </source>
</evidence>
<dbReference type="Pfam" id="PF01535">
    <property type="entry name" value="PPR"/>
    <property type="match status" value="5"/>
</dbReference>
<dbReference type="PANTHER" id="PTHR47926">
    <property type="entry name" value="PENTATRICOPEPTIDE REPEAT-CONTAINING PROTEIN"/>
    <property type="match status" value="1"/>
</dbReference>
<comment type="similarity">
    <text evidence="1">Belongs to the PPR family. PCMP-H subfamily.</text>
</comment>
<evidence type="ECO:0000256" key="1">
    <source>
        <dbReference type="ARBA" id="ARBA00006643"/>
    </source>
</evidence>
<accession>W9RJ52</accession>
<keyword evidence="2" id="KW-0677">Repeat</keyword>
<dbReference type="GO" id="GO:0009451">
    <property type="term" value="P:RNA modification"/>
    <property type="evidence" value="ECO:0007669"/>
    <property type="project" value="InterPro"/>
</dbReference>
<sequence>MLLCANTNRPWFPTLVLLQKCKTLNAVNQIHARMITTGSINNCSLSAKIVLAFVSSPHPPLAEFARYVFFSRHAFGNEDDPFLWNAVIKSYSHGCDPKQAFVMFCMMLENGVRVDKFSFSLILKACGRLGLVKEGLQIHGLLKKMEIGSDLYLQNGLVSWYLRCGCVEFARQVFDGMQKRDSVSYNSMIDGYVKCGMIDLARELFDCMPLEEKNLVTWNSMISGYAQSDLEFAWELFETMPERDSVSWNTMINGYVKRGKIEDARSLFNRMPKRDIVSWANLIDGYSKLGRIHVARSLFNEMPDRDVVACNAMMAGYVGNGYFMEGLEIFRHMQNGDVSPDVTTLLIALSAVAQLGHIEKGVALHFYIQENGVPLGRKLGVALIDMYAKCGSIDKAIAVFEGMEERSVDHWNAMIGGYAIHGLGELAFCLLMEMERLSVKPDDITFIGVLNACGHAGLVKEGLMCFELMRRVHKVEPKLQHYGCIVDMLGRAGHVEEARRFIEEMPIEPNDVVWRTLLSACKSHKKFDIGEPIAKNLIQKDSCNPSFYVLLSNMYAGLGMWGDVFKVRMMMRERNVTKLPGCSRIELEGVVHEFMVQDKSHPQITEIYSMLNGLSTYNSESEVIKV</sequence>
<proteinExistence type="inferred from homology"/>
<dbReference type="EMBL" id="KE344715">
    <property type="protein sequence ID" value="EXB76219.1"/>
    <property type="molecule type" value="Genomic_DNA"/>
</dbReference>
<dbReference type="Gene3D" id="1.25.40.10">
    <property type="entry name" value="Tetratricopeptide repeat domain"/>
    <property type="match status" value="3"/>
</dbReference>
<dbReference type="Pfam" id="PF20431">
    <property type="entry name" value="E_motif"/>
    <property type="match status" value="1"/>
</dbReference>
<dbReference type="Pfam" id="PF13041">
    <property type="entry name" value="PPR_2"/>
    <property type="match status" value="4"/>
</dbReference>
<feature type="repeat" description="PPR" evidence="3">
    <location>
        <begin position="80"/>
        <end position="114"/>
    </location>
</feature>
<dbReference type="STRING" id="981085.W9RJ52"/>
<protein>
    <recommendedName>
        <fullName evidence="6">Pentatricopeptide repeat-containing protein</fullName>
    </recommendedName>
</protein>
<dbReference type="FunFam" id="1.25.40.10:FF:000690">
    <property type="entry name" value="Pentatricopeptide repeat-containing protein"/>
    <property type="match status" value="1"/>
</dbReference>
<organism evidence="4 5">
    <name type="scientific">Morus notabilis</name>
    <dbReference type="NCBI Taxonomy" id="981085"/>
    <lineage>
        <taxon>Eukaryota</taxon>
        <taxon>Viridiplantae</taxon>
        <taxon>Streptophyta</taxon>
        <taxon>Embryophyta</taxon>
        <taxon>Tracheophyta</taxon>
        <taxon>Spermatophyta</taxon>
        <taxon>Magnoliopsida</taxon>
        <taxon>eudicotyledons</taxon>
        <taxon>Gunneridae</taxon>
        <taxon>Pentapetalae</taxon>
        <taxon>rosids</taxon>
        <taxon>fabids</taxon>
        <taxon>Rosales</taxon>
        <taxon>Moraceae</taxon>
        <taxon>Moreae</taxon>
        <taxon>Morus</taxon>
    </lineage>
</organism>
<dbReference type="FunFam" id="1.25.40.10:FF:000125">
    <property type="entry name" value="Pentatricopeptide repeat-containing protein"/>
    <property type="match status" value="1"/>
</dbReference>
<evidence type="ECO:0008006" key="6">
    <source>
        <dbReference type="Google" id="ProtNLM"/>
    </source>
</evidence>
<dbReference type="Proteomes" id="UP000030645">
    <property type="component" value="Unassembled WGS sequence"/>
</dbReference>